<organism evidence="2">
    <name type="scientific">Anguilla anguilla</name>
    <name type="common">European freshwater eel</name>
    <name type="synonym">Muraena anguilla</name>
    <dbReference type="NCBI Taxonomy" id="7936"/>
    <lineage>
        <taxon>Eukaryota</taxon>
        <taxon>Metazoa</taxon>
        <taxon>Chordata</taxon>
        <taxon>Craniata</taxon>
        <taxon>Vertebrata</taxon>
        <taxon>Euteleostomi</taxon>
        <taxon>Actinopterygii</taxon>
        <taxon>Neopterygii</taxon>
        <taxon>Teleostei</taxon>
        <taxon>Anguilliformes</taxon>
        <taxon>Anguillidae</taxon>
        <taxon>Anguilla</taxon>
    </lineage>
</organism>
<name>A0A0E9RLM8_ANGAN</name>
<accession>A0A0E9RLM8</accession>
<evidence type="ECO:0000313" key="2">
    <source>
        <dbReference type="EMBL" id="JAH29999.1"/>
    </source>
</evidence>
<dbReference type="AlphaFoldDB" id="A0A0E9RLM8"/>
<protein>
    <submittedName>
        <fullName evidence="2">Uncharacterized protein</fullName>
    </submittedName>
</protein>
<feature type="transmembrane region" description="Helical" evidence="1">
    <location>
        <begin position="49"/>
        <end position="68"/>
    </location>
</feature>
<keyword evidence="1" id="KW-0812">Transmembrane</keyword>
<evidence type="ECO:0000256" key="1">
    <source>
        <dbReference type="SAM" id="Phobius"/>
    </source>
</evidence>
<keyword evidence="1" id="KW-0472">Membrane</keyword>
<reference evidence="2" key="2">
    <citation type="journal article" date="2015" name="Fish Shellfish Immunol.">
        <title>Early steps in the European eel (Anguilla anguilla)-Vibrio vulnificus interaction in the gills: Role of the RtxA13 toxin.</title>
        <authorList>
            <person name="Callol A."/>
            <person name="Pajuelo D."/>
            <person name="Ebbesson L."/>
            <person name="Teles M."/>
            <person name="MacKenzie S."/>
            <person name="Amaro C."/>
        </authorList>
    </citation>
    <scope>NUCLEOTIDE SEQUENCE</scope>
</reference>
<keyword evidence="1" id="KW-1133">Transmembrane helix</keyword>
<sequence length="72" mass="8410">MHITANILYNILAYCQTNDKKLLMLGHSNWPPLRGSCFNEYSTVTQCEFMLPLVAILFINNIFPPFWLMENN</sequence>
<reference evidence="2" key="1">
    <citation type="submission" date="2014-11" db="EMBL/GenBank/DDBJ databases">
        <authorList>
            <person name="Amaro Gonzalez C."/>
        </authorList>
    </citation>
    <scope>NUCLEOTIDE SEQUENCE</scope>
</reference>
<proteinExistence type="predicted"/>
<dbReference type="EMBL" id="GBXM01078578">
    <property type="protein sequence ID" value="JAH29999.1"/>
    <property type="molecule type" value="Transcribed_RNA"/>
</dbReference>